<dbReference type="InterPro" id="IPR013762">
    <property type="entry name" value="Integrase-like_cat_sf"/>
</dbReference>
<dbReference type="Proteomes" id="UP000253204">
    <property type="component" value="Unassembled WGS sequence"/>
</dbReference>
<keyword evidence="2" id="KW-0229">DNA integration</keyword>
<dbReference type="Pfam" id="PF00589">
    <property type="entry name" value="Phage_integrase"/>
    <property type="match status" value="1"/>
</dbReference>
<dbReference type="InterPro" id="IPR050808">
    <property type="entry name" value="Phage_Integrase"/>
</dbReference>
<dbReference type="InterPro" id="IPR038488">
    <property type="entry name" value="Integrase_DNA-bd_sf"/>
</dbReference>
<dbReference type="InterPro" id="IPR025166">
    <property type="entry name" value="Integrase_DNA_bind_dom"/>
</dbReference>
<accession>A0A368TZQ3</accession>
<dbReference type="InterPro" id="IPR002104">
    <property type="entry name" value="Integrase_catalytic"/>
</dbReference>
<proteinExistence type="inferred from homology"/>
<comment type="caution">
    <text evidence="6">The sequence shown here is derived from an EMBL/GenBank/DDBJ whole genome shotgun (WGS) entry which is preliminary data.</text>
</comment>
<reference evidence="6 7" key="1">
    <citation type="submission" date="2018-07" db="EMBL/GenBank/DDBJ databases">
        <title>Halomonas rutogse sp. nov., isolated from Lake TangqianCo on Tibetan Plateau.</title>
        <authorList>
            <person name="Lu H."/>
            <person name="Xing P."/>
            <person name="Wu Q."/>
        </authorList>
    </citation>
    <scope>NUCLEOTIDE SEQUENCE [LARGE SCALE GENOMIC DNA]</scope>
    <source>
        <strain evidence="6 7">TQ8S</strain>
    </source>
</reference>
<protein>
    <submittedName>
        <fullName evidence="6">Site-specific integrase</fullName>
    </submittedName>
</protein>
<dbReference type="RefSeq" id="WP_114487135.1">
    <property type="nucleotide sequence ID" value="NZ_CBCSHM010000030.1"/>
</dbReference>
<organism evidence="6 7">
    <name type="scientific">Vreelandella rituensis</name>
    <dbReference type="NCBI Taxonomy" id="2282306"/>
    <lineage>
        <taxon>Bacteria</taxon>
        <taxon>Pseudomonadati</taxon>
        <taxon>Pseudomonadota</taxon>
        <taxon>Gammaproteobacteria</taxon>
        <taxon>Oceanospirillales</taxon>
        <taxon>Halomonadaceae</taxon>
        <taxon>Vreelandella</taxon>
    </lineage>
</organism>
<evidence type="ECO:0000259" key="5">
    <source>
        <dbReference type="PROSITE" id="PS51898"/>
    </source>
</evidence>
<dbReference type="Pfam" id="PF13356">
    <property type="entry name" value="Arm-DNA-bind_3"/>
    <property type="match status" value="1"/>
</dbReference>
<dbReference type="Gene3D" id="1.10.150.130">
    <property type="match status" value="1"/>
</dbReference>
<dbReference type="AlphaFoldDB" id="A0A368TZQ3"/>
<evidence type="ECO:0000256" key="1">
    <source>
        <dbReference type="ARBA" id="ARBA00008857"/>
    </source>
</evidence>
<dbReference type="CDD" id="cd00801">
    <property type="entry name" value="INT_P4_C"/>
    <property type="match status" value="1"/>
</dbReference>
<dbReference type="InterPro" id="IPR010998">
    <property type="entry name" value="Integrase_recombinase_N"/>
</dbReference>
<dbReference type="GO" id="GO:0015074">
    <property type="term" value="P:DNA integration"/>
    <property type="evidence" value="ECO:0007669"/>
    <property type="project" value="UniProtKB-KW"/>
</dbReference>
<feature type="domain" description="Tyr recombinase" evidence="5">
    <location>
        <begin position="214"/>
        <end position="403"/>
    </location>
</feature>
<dbReference type="GO" id="GO:0003677">
    <property type="term" value="F:DNA binding"/>
    <property type="evidence" value="ECO:0007669"/>
    <property type="project" value="UniProtKB-KW"/>
</dbReference>
<dbReference type="Pfam" id="PF22022">
    <property type="entry name" value="Phage_int_M"/>
    <property type="match status" value="1"/>
</dbReference>
<gene>
    <name evidence="6" type="ORF">DU506_11840</name>
</gene>
<keyword evidence="3" id="KW-0238">DNA-binding</keyword>
<evidence type="ECO:0000256" key="2">
    <source>
        <dbReference type="ARBA" id="ARBA00022908"/>
    </source>
</evidence>
<dbReference type="SUPFAM" id="SSF56349">
    <property type="entry name" value="DNA breaking-rejoining enzymes"/>
    <property type="match status" value="1"/>
</dbReference>
<evidence type="ECO:0000313" key="6">
    <source>
        <dbReference type="EMBL" id="RCV90300.1"/>
    </source>
</evidence>
<dbReference type="OrthoDB" id="9795573at2"/>
<dbReference type="PANTHER" id="PTHR30629:SF2">
    <property type="entry name" value="PROPHAGE INTEGRASE INTS-RELATED"/>
    <property type="match status" value="1"/>
</dbReference>
<dbReference type="GO" id="GO:0006310">
    <property type="term" value="P:DNA recombination"/>
    <property type="evidence" value="ECO:0007669"/>
    <property type="project" value="UniProtKB-KW"/>
</dbReference>
<dbReference type="EMBL" id="QPIJ01000027">
    <property type="protein sequence ID" value="RCV90300.1"/>
    <property type="molecule type" value="Genomic_DNA"/>
</dbReference>
<dbReference type="InterPro" id="IPR053876">
    <property type="entry name" value="Phage_int_M"/>
</dbReference>
<comment type="similarity">
    <text evidence="1">Belongs to the 'phage' integrase family.</text>
</comment>
<name>A0A368TZQ3_9GAMM</name>
<keyword evidence="4" id="KW-0233">DNA recombination</keyword>
<dbReference type="Gene3D" id="3.30.160.390">
    <property type="entry name" value="Integrase, DNA-binding domain"/>
    <property type="match status" value="1"/>
</dbReference>
<dbReference type="PROSITE" id="PS51898">
    <property type="entry name" value="TYR_RECOMBINASE"/>
    <property type="match status" value="1"/>
</dbReference>
<dbReference type="InterPro" id="IPR011010">
    <property type="entry name" value="DNA_brk_join_enz"/>
</dbReference>
<sequence length="428" mass="48563">MITTDRQIQALKPEEAVYWEAIKSPHGGGLAIRVQPTGSKSFYYRFRHNGKQDSFSLGRYPSVTLQDAREAHSEAAKLLADGINPKRVKRERKTKNQAAWTVRELFEKWIVSYAKAPSNRTKRPPSETVVEQTRWRWGYYLDARLGDFLVKRVDSQHVKGVIAEVAEDQSREQARKCLTMLRGMFDFAETRGQVEINPAQGIQPSKIGASKAAPRERKLDLKELRRLWIAIDETHLAESTAAALKFLILTGQRRGELLLAKWQFIDLDEGVWIMPAADTKNRKAHTVYLSDAAKDLLRSLHRHGEYVFHGRVEGQPIGASSITTAMMRLQGRKGRERDESAPLSDVVPFSVHDLRRSFATGLGEYCAVQPHIVERMLNHVPEDSLVATYQRAGYAEEQRLAWQAWGDLIASQVARDAENVVPMKRAVK</sequence>
<evidence type="ECO:0000256" key="4">
    <source>
        <dbReference type="ARBA" id="ARBA00023172"/>
    </source>
</evidence>
<dbReference type="Gene3D" id="1.10.443.10">
    <property type="entry name" value="Intergrase catalytic core"/>
    <property type="match status" value="1"/>
</dbReference>
<dbReference type="PANTHER" id="PTHR30629">
    <property type="entry name" value="PROPHAGE INTEGRASE"/>
    <property type="match status" value="1"/>
</dbReference>
<evidence type="ECO:0000313" key="7">
    <source>
        <dbReference type="Proteomes" id="UP000253204"/>
    </source>
</evidence>
<keyword evidence="7" id="KW-1185">Reference proteome</keyword>
<evidence type="ECO:0000256" key="3">
    <source>
        <dbReference type="ARBA" id="ARBA00023125"/>
    </source>
</evidence>